<dbReference type="Pfam" id="PF00501">
    <property type="entry name" value="AMP-binding"/>
    <property type="match status" value="1"/>
</dbReference>
<dbReference type="EMBL" id="BJWL01000013">
    <property type="protein sequence ID" value="GFY99966.1"/>
    <property type="molecule type" value="Genomic_DNA"/>
</dbReference>
<reference evidence="3 4" key="1">
    <citation type="submission" date="2019-07" db="EMBL/GenBank/DDBJ databases">
        <title>De Novo Assembly of kiwifruit Actinidia rufa.</title>
        <authorList>
            <person name="Sugita-Konishi S."/>
            <person name="Sato K."/>
            <person name="Mori E."/>
            <person name="Abe Y."/>
            <person name="Kisaki G."/>
            <person name="Hamano K."/>
            <person name="Suezawa K."/>
            <person name="Otani M."/>
            <person name="Fukuda T."/>
            <person name="Manabe T."/>
            <person name="Gomi K."/>
            <person name="Tabuchi M."/>
            <person name="Akimitsu K."/>
            <person name="Kataoka I."/>
        </authorList>
    </citation>
    <scope>NUCLEOTIDE SEQUENCE [LARGE SCALE GENOMIC DNA]</scope>
    <source>
        <strain evidence="4">cv. Fuchu</strain>
    </source>
</reference>
<dbReference type="Proteomes" id="UP000585474">
    <property type="component" value="Unassembled WGS sequence"/>
</dbReference>
<accession>A0A7J0FNJ7</accession>
<dbReference type="PANTHER" id="PTHR24096">
    <property type="entry name" value="LONG-CHAIN-FATTY-ACID--COA LIGASE"/>
    <property type="match status" value="1"/>
</dbReference>
<keyword evidence="4" id="KW-1185">Reference proteome</keyword>
<evidence type="ECO:0000313" key="3">
    <source>
        <dbReference type="EMBL" id="GFY99966.1"/>
    </source>
</evidence>
<protein>
    <submittedName>
        <fullName evidence="3">Acyl-CoA synthetase 5</fullName>
    </submittedName>
</protein>
<evidence type="ECO:0000313" key="4">
    <source>
        <dbReference type="Proteomes" id="UP000585474"/>
    </source>
</evidence>
<evidence type="ECO:0000259" key="2">
    <source>
        <dbReference type="Pfam" id="PF00501"/>
    </source>
</evidence>
<proteinExistence type="predicted"/>
<dbReference type="GO" id="GO:0046949">
    <property type="term" value="P:fatty-acyl-CoA biosynthetic process"/>
    <property type="evidence" value="ECO:0007669"/>
    <property type="project" value="TreeGrafter"/>
</dbReference>
<keyword evidence="1" id="KW-0436">Ligase</keyword>
<organism evidence="3 4">
    <name type="scientific">Actinidia rufa</name>
    <dbReference type="NCBI Taxonomy" id="165716"/>
    <lineage>
        <taxon>Eukaryota</taxon>
        <taxon>Viridiplantae</taxon>
        <taxon>Streptophyta</taxon>
        <taxon>Embryophyta</taxon>
        <taxon>Tracheophyta</taxon>
        <taxon>Spermatophyta</taxon>
        <taxon>Magnoliopsida</taxon>
        <taxon>eudicotyledons</taxon>
        <taxon>Gunneridae</taxon>
        <taxon>Pentapetalae</taxon>
        <taxon>asterids</taxon>
        <taxon>Ericales</taxon>
        <taxon>Actinidiaceae</taxon>
        <taxon>Actinidia</taxon>
    </lineage>
</organism>
<dbReference type="Gene3D" id="3.40.50.980">
    <property type="match status" value="1"/>
</dbReference>
<feature type="domain" description="AMP-dependent synthetase/ligase" evidence="2">
    <location>
        <begin position="2"/>
        <end position="90"/>
    </location>
</feature>
<sequence length="91" mass="9999">MGLMPFFHIYGLTGICCATLRNKGEVVVMGRYKIETSWGALMMAHEVTFALIVPAIVLDMVKNRAVDEFDLGKLKLRAVMTAAAPLEAEVI</sequence>
<gene>
    <name evidence="3" type="ORF">Acr_13g0013660</name>
</gene>
<dbReference type="GO" id="GO:0004467">
    <property type="term" value="F:long-chain fatty acid-CoA ligase activity"/>
    <property type="evidence" value="ECO:0007669"/>
    <property type="project" value="TreeGrafter"/>
</dbReference>
<dbReference type="OrthoDB" id="1728577at2759"/>
<dbReference type="InterPro" id="IPR000873">
    <property type="entry name" value="AMP-dep_synth/lig_dom"/>
</dbReference>
<dbReference type="PANTHER" id="PTHR24096:SF389">
    <property type="entry name" value="4-COUMARATE--COA LIGASE-LIKE 1"/>
    <property type="match status" value="1"/>
</dbReference>
<dbReference type="SUPFAM" id="SSF56801">
    <property type="entry name" value="Acetyl-CoA synthetase-like"/>
    <property type="match status" value="1"/>
</dbReference>
<comment type="caution">
    <text evidence="3">The sequence shown here is derived from an EMBL/GenBank/DDBJ whole genome shotgun (WGS) entry which is preliminary data.</text>
</comment>
<name>A0A7J0FNJ7_9ERIC</name>
<dbReference type="AlphaFoldDB" id="A0A7J0FNJ7"/>
<evidence type="ECO:0000256" key="1">
    <source>
        <dbReference type="ARBA" id="ARBA00022598"/>
    </source>
</evidence>